<dbReference type="InterPro" id="IPR045518">
    <property type="entry name" value="2EXR"/>
</dbReference>
<dbReference type="Proteomes" id="UP000567885">
    <property type="component" value="Unassembled WGS sequence"/>
</dbReference>
<organism evidence="2 3">
    <name type="scientific">Fusarium heterosporum</name>
    <dbReference type="NCBI Taxonomy" id="42747"/>
    <lineage>
        <taxon>Eukaryota</taxon>
        <taxon>Fungi</taxon>
        <taxon>Dikarya</taxon>
        <taxon>Ascomycota</taxon>
        <taxon>Pezizomycotina</taxon>
        <taxon>Sordariomycetes</taxon>
        <taxon>Hypocreomycetidae</taxon>
        <taxon>Hypocreales</taxon>
        <taxon>Nectriaceae</taxon>
        <taxon>Fusarium</taxon>
        <taxon>Fusarium heterosporum species complex</taxon>
    </lineage>
</organism>
<dbReference type="EMBL" id="JAAGWQ010000143">
    <property type="protein sequence ID" value="KAF5663643.1"/>
    <property type="molecule type" value="Genomic_DNA"/>
</dbReference>
<dbReference type="Pfam" id="PF20150">
    <property type="entry name" value="2EXR"/>
    <property type="match status" value="1"/>
</dbReference>
<keyword evidence="3" id="KW-1185">Reference proteome</keyword>
<proteinExistence type="predicted"/>
<gene>
    <name evidence="2" type="ORF">FHETE_7348</name>
</gene>
<name>A0A8H5T5U2_FUSHE</name>
<evidence type="ECO:0000313" key="2">
    <source>
        <dbReference type="EMBL" id="KAF5663643.1"/>
    </source>
</evidence>
<protein>
    <submittedName>
        <fullName evidence="2">Tetracycline resistance protein</fullName>
    </submittedName>
</protein>
<evidence type="ECO:0000313" key="3">
    <source>
        <dbReference type="Proteomes" id="UP000567885"/>
    </source>
</evidence>
<reference evidence="2 3" key="1">
    <citation type="submission" date="2020-05" db="EMBL/GenBank/DDBJ databases">
        <title>Identification and distribution of gene clusters putatively required for synthesis of sphingolipid metabolism inhibitors in phylogenetically diverse species of the filamentous fungus Fusarium.</title>
        <authorList>
            <person name="Kim H.-S."/>
            <person name="Busman M."/>
            <person name="Brown D.W."/>
            <person name="Divon H."/>
            <person name="Uhlig S."/>
            <person name="Proctor R.H."/>
        </authorList>
    </citation>
    <scope>NUCLEOTIDE SEQUENCE [LARGE SCALE GENOMIC DNA]</scope>
    <source>
        <strain evidence="2 3">NRRL 20693</strain>
    </source>
</reference>
<evidence type="ECO:0000259" key="1">
    <source>
        <dbReference type="Pfam" id="PF20150"/>
    </source>
</evidence>
<accession>A0A8H5T5U2</accession>
<comment type="caution">
    <text evidence="2">The sequence shown here is derived from an EMBL/GenBank/DDBJ whole genome shotgun (WGS) entry which is preliminary data.</text>
</comment>
<dbReference type="OrthoDB" id="3596450at2759"/>
<sequence length="391" mass="45452">MAPSVFHPFARLPVELRLQIWEAACVKSPASYRGLQYIDVWNEEAVPIPCDWPKSPGHFITTNFNRSAYLIDGGLWRACKESREIIAKYTQFEDWVGIQRKAIIDSKSFYKYNADSSDGNKSHHPAIIGASEGEEECCMLVYPANDIFCIQVDDWADLKEQGSDPEIYMSFIRCKRDDRKDYHADEHEDDAGWQRPQKLQLENIGLEFDNSWLVDLPDHVYDLAYENSARGYLTNLLKQKADYLDPLDFEREAIWIVDKWAKWFSNADEHHGTVYRDCDGEYIEVYCDDLVNPYSDDEKAPNAAGFLRKLVRLGFDDFYYQPESPGGWFGPWGPEPEKIVRLLVRRDNEVKEVTGKCKNKCFRIGWCICSNDEGNWWEDEDEDVELPENEA</sequence>
<dbReference type="AlphaFoldDB" id="A0A8H5T5U2"/>
<feature type="domain" description="2EXR" evidence="1">
    <location>
        <begin position="6"/>
        <end position="93"/>
    </location>
</feature>